<proteinExistence type="predicted"/>
<organism evidence="1 2">
    <name type="scientific">Bacteroides caccae</name>
    <dbReference type="NCBI Taxonomy" id="47678"/>
    <lineage>
        <taxon>Bacteria</taxon>
        <taxon>Pseudomonadati</taxon>
        <taxon>Bacteroidota</taxon>
        <taxon>Bacteroidia</taxon>
        <taxon>Bacteroidales</taxon>
        <taxon>Bacteroidaceae</taxon>
        <taxon>Bacteroides</taxon>
    </lineage>
</organism>
<name>A0AA95BZD2_9BACE</name>
<reference evidence="1" key="1">
    <citation type="submission" date="2022-08" db="EMBL/GenBank/DDBJ databases">
        <title>Genome Sequencing of Bacteroides fragilis Group Isolates with Nanopore Technology.</title>
        <authorList>
            <person name="Tisza M.J."/>
            <person name="Smith D."/>
            <person name="Dekker J.P."/>
        </authorList>
    </citation>
    <scope>NUCLEOTIDE SEQUENCE</scope>
    <source>
        <strain evidence="1">BFG-474</strain>
    </source>
</reference>
<dbReference type="RefSeq" id="WP_229093677.1">
    <property type="nucleotide sequence ID" value="NZ_CAXSLD010000009.1"/>
</dbReference>
<dbReference type="Proteomes" id="UP001060260">
    <property type="component" value="Chromosome"/>
</dbReference>
<protein>
    <submittedName>
        <fullName evidence="1">Uncharacterized protein</fullName>
    </submittedName>
</protein>
<dbReference type="EMBL" id="CP103166">
    <property type="protein sequence ID" value="UVQ96091.1"/>
    <property type="molecule type" value="Genomic_DNA"/>
</dbReference>
<accession>A0AA95BZD2</accession>
<gene>
    <name evidence="1" type="ORF">NXW23_17440</name>
</gene>
<evidence type="ECO:0000313" key="1">
    <source>
        <dbReference type="EMBL" id="UVQ96091.1"/>
    </source>
</evidence>
<sequence>MTVNAQPQRLKLVDTPEADEVYIREWALNTAAVTRAGRNVFYVWKQEE</sequence>
<evidence type="ECO:0000313" key="2">
    <source>
        <dbReference type="Proteomes" id="UP001060260"/>
    </source>
</evidence>
<dbReference type="AlphaFoldDB" id="A0AA95BZD2"/>